<accession>I3TAD9</accession>
<evidence type="ECO:0000313" key="1">
    <source>
        <dbReference type="EMBL" id="AFK49481.1"/>
    </source>
</evidence>
<protein>
    <submittedName>
        <fullName evidence="1">Uncharacterized protein</fullName>
    </submittedName>
</protein>
<name>I3TAD9_LOTJA</name>
<organism evidence="1">
    <name type="scientific">Lotus japonicus</name>
    <name type="common">Lotus corniculatus var. japonicus</name>
    <dbReference type="NCBI Taxonomy" id="34305"/>
    <lineage>
        <taxon>Eukaryota</taxon>
        <taxon>Viridiplantae</taxon>
        <taxon>Streptophyta</taxon>
        <taxon>Embryophyta</taxon>
        <taxon>Tracheophyta</taxon>
        <taxon>Spermatophyta</taxon>
        <taxon>Magnoliopsida</taxon>
        <taxon>eudicotyledons</taxon>
        <taxon>Gunneridae</taxon>
        <taxon>Pentapetalae</taxon>
        <taxon>rosids</taxon>
        <taxon>fabids</taxon>
        <taxon>Fabales</taxon>
        <taxon>Fabaceae</taxon>
        <taxon>Papilionoideae</taxon>
        <taxon>50 kb inversion clade</taxon>
        <taxon>NPAAA clade</taxon>
        <taxon>Hologalegina</taxon>
        <taxon>robinioid clade</taxon>
        <taxon>Loteae</taxon>
        <taxon>Lotus</taxon>
    </lineage>
</organism>
<dbReference type="EMBL" id="BT149687">
    <property type="protein sequence ID" value="AFK49481.1"/>
    <property type="molecule type" value="mRNA"/>
</dbReference>
<proteinExistence type="evidence at transcript level"/>
<reference evidence="1" key="1">
    <citation type="submission" date="2012-05" db="EMBL/GenBank/DDBJ databases">
        <authorList>
            <person name="Krishnakumar V."/>
            <person name="Cheung F."/>
            <person name="Xiao Y."/>
            <person name="Chan A."/>
            <person name="Moskal W.A."/>
            <person name="Town C.D."/>
        </authorList>
    </citation>
    <scope>NUCLEOTIDE SEQUENCE</scope>
</reference>
<dbReference type="AlphaFoldDB" id="I3TAD9"/>
<sequence length="61" mass="7062">MPGSMLLYAQVENSSRLWQPILKLESRGTTILHKQKTEGLCEDNKPEQWYIQQLQAQKTAC</sequence>